<dbReference type="GeneID" id="103516622"/>
<dbReference type="AlphaFoldDB" id="A0A3Q0J8K7"/>
<dbReference type="Proteomes" id="UP000079169">
    <property type="component" value="Unplaced"/>
</dbReference>
<dbReference type="KEGG" id="dci:103516622"/>
<sequence>MQKFNEMALSKCKQGIDLHLKMSKTNLDNMKLVFEFVEKRMKYVIRYLGDKFRVLLDEKIKRDLSELHLMKCENNTDHNVAKENNGKGDNSTDSSSERIPPSELKSKDLNPHAVKPKQKCRTKWTNAKQISLNTTQYAEKRYSFPLDSGIQNANHHPSL</sequence>
<accession>A0A3Q0J8K7</accession>
<protein>
    <submittedName>
        <fullName evidence="3">Uncharacterized protein LOC103516622</fullName>
    </submittedName>
</protein>
<feature type="compositionally biased region" description="Basic and acidic residues" evidence="1">
    <location>
        <begin position="74"/>
        <end position="86"/>
    </location>
</feature>
<evidence type="ECO:0000256" key="1">
    <source>
        <dbReference type="SAM" id="MobiDB-lite"/>
    </source>
</evidence>
<reference evidence="3" key="1">
    <citation type="submission" date="2025-08" db="UniProtKB">
        <authorList>
            <consortium name="RefSeq"/>
        </authorList>
    </citation>
    <scope>IDENTIFICATION</scope>
</reference>
<evidence type="ECO:0000313" key="2">
    <source>
        <dbReference type="Proteomes" id="UP000079169"/>
    </source>
</evidence>
<dbReference type="RefSeq" id="XP_026684766.1">
    <property type="nucleotide sequence ID" value="XM_026828965.1"/>
</dbReference>
<proteinExistence type="predicted"/>
<dbReference type="PaxDb" id="121845-A0A3Q0J8K7"/>
<keyword evidence="2" id="KW-1185">Reference proteome</keyword>
<gene>
    <name evidence="3" type="primary">LOC103516622</name>
</gene>
<organism evidence="2 3">
    <name type="scientific">Diaphorina citri</name>
    <name type="common">Asian citrus psyllid</name>
    <dbReference type="NCBI Taxonomy" id="121845"/>
    <lineage>
        <taxon>Eukaryota</taxon>
        <taxon>Metazoa</taxon>
        <taxon>Ecdysozoa</taxon>
        <taxon>Arthropoda</taxon>
        <taxon>Hexapoda</taxon>
        <taxon>Insecta</taxon>
        <taxon>Pterygota</taxon>
        <taxon>Neoptera</taxon>
        <taxon>Paraneoptera</taxon>
        <taxon>Hemiptera</taxon>
        <taxon>Sternorrhyncha</taxon>
        <taxon>Psylloidea</taxon>
        <taxon>Psyllidae</taxon>
        <taxon>Diaphorininae</taxon>
        <taxon>Diaphorina</taxon>
    </lineage>
</organism>
<name>A0A3Q0J8K7_DIACI</name>
<evidence type="ECO:0000313" key="3">
    <source>
        <dbReference type="RefSeq" id="XP_026684766.1"/>
    </source>
</evidence>
<feature type="region of interest" description="Disordered" evidence="1">
    <location>
        <begin position="74"/>
        <end position="122"/>
    </location>
</feature>